<evidence type="ECO:0000256" key="1">
    <source>
        <dbReference type="ARBA" id="ARBA00011975"/>
    </source>
</evidence>
<gene>
    <name evidence="8" type="primary">dcm</name>
    <name evidence="8" type="ORF">ABJI51_09975</name>
</gene>
<dbReference type="Pfam" id="PF00145">
    <property type="entry name" value="DNA_methylase"/>
    <property type="match status" value="1"/>
</dbReference>
<dbReference type="PROSITE" id="PS51679">
    <property type="entry name" value="SAM_MT_C5"/>
    <property type="match status" value="1"/>
</dbReference>
<evidence type="ECO:0000256" key="5">
    <source>
        <dbReference type="ARBA" id="ARBA00022747"/>
    </source>
</evidence>
<dbReference type="GO" id="GO:0003886">
    <property type="term" value="F:DNA (cytosine-5-)-methyltransferase activity"/>
    <property type="evidence" value="ECO:0007669"/>
    <property type="project" value="UniProtKB-EC"/>
</dbReference>
<dbReference type="PANTHER" id="PTHR46098">
    <property type="entry name" value="TRNA (CYTOSINE(38)-C(5))-METHYLTRANSFERASE"/>
    <property type="match status" value="1"/>
</dbReference>
<dbReference type="InterPro" id="IPR050750">
    <property type="entry name" value="C5-MTase"/>
</dbReference>
<dbReference type="Proteomes" id="UP001440984">
    <property type="component" value="Unassembled WGS sequence"/>
</dbReference>
<dbReference type="PRINTS" id="PR00105">
    <property type="entry name" value="C5METTRFRASE"/>
</dbReference>
<evidence type="ECO:0000256" key="4">
    <source>
        <dbReference type="ARBA" id="ARBA00022691"/>
    </source>
</evidence>
<evidence type="ECO:0000313" key="8">
    <source>
        <dbReference type="EMBL" id="MEQ0559395.1"/>
    </source>
</evidence>
<keyword evidence="9" id="KW-1185">Reference proteome</keyword>
<evidence type="ECO:0000256" key="2">
    <source>
        <dbReference type="ARBA" id="ARBA00022603"/>
    </source>
</evidence>
<accession>A0ABV0LAT0</accession>
<comment type="similarity">
    <text evidence="6 7">Belongs to the class I-like SAM-binding methyltransferase superfamily. C5-methyltransferase family.</text>
</comment>
<sequence>MTTSLPEGSPGQRPDQPASRRFLEFFSGIGLVHAALAPLGWSCAFANDNDAKKAVTYQKNFPGVTLDQRDIREVPVEEIPTADLATASFPCIDLSQAGGRRGIHAEHSGIVWSFLEHIDSLDREGRAPKFLLLENVPGLLTLHGGSSIDVLLHEVARLGYAFDLVQVDARHFIPQARNRVFIIAVKNAELATGAEMPDTHIRRYKVREVFERNRHLPWVFFDFPSLPARSVSLDDVLLDIPKGDPRWWSAERMKYFWDHLEKDHHTRLTELLHSRTVTQFTAMRRGRRRGLREQIFNLRNDGLASCLRTPKGGSSIQFVVRVGGGEVEVRRITAIESGRLQGVGLSTHNPGYVFPESEQDGLFGFGDAVCVPAVQWVFEHSIQSYVDNSRLQTPLQLTMDLGVAV</sequence>
<dbReference type="RefSeq" id="WP_348949424.1">
    <property type="nucleotide sequence ID" value="NZ_JBDZYD010000003.1"/>
</dbReference>
<reference evidence="8 9" key="1">
    <citation type="submission" date="2024-05" db="EMBL/GenBank/DDBJ databases">
        <authorList>
            <person name="Zhao H."/>
            <person name="Xu Y."/>
            <person name="Lin S."/>
            <person name="Spain J.C."/>
            <person name="Zhou N.-Y."/>
        </authorList>
    </citation>
    <scope>NUCLEOTIDE SEQUENCE [LARGE SCALE GENOMIC DNA]</scope>
    <source>
        <strain evidence="8 9">NEAU-NG30</strain>
    </source>
</reference>
<keyword evidence="3 6" id="KW-0808">Transferase</keyword>
<dbReference type="EMBL" id="JBDZYD010000003">
    <property type="protein sequence ID" value="MEQ0559395.1"/>
    <property type="molecule type" value="Genomic_DNA"/>
</dbReference>
<evidence type="ECO:0000256" key="6">
    <source>
        <dbReference type="PROSITE-ProRule" id="PRU01016"/>
    </source>
</evidence>
<dbReference type="Gene3D" id="3.40.50.150">
    <property type="entry name" value="Vaccinia Virus protein VP39"/>
    <property type="match status" value="1"/>
</dbReference>
<protein>
    <recommendedName>
        <fullName evidence="1">DNA (cytosine-5-)-methyltransferase</fullName>
        <ecNumber evidence="1">2.1.1.37</ecNumber>
    </recommendedName>
</protein>
<organism evidence="8 9">
    <name type="scientific">Amycolatopsis melonis</name>
    <dbReference type="NCBI Taxonomy" id="3156488"/>
    <lineage>
        <taxon>Bacteria</taxon>
        <taxon>Bacillati</taxon>
        <taxon>Actinomycetota</taxon>
        <taxon>Actinomycetes</taxon>
        <taxon>Pseudonocardiales</taxon>
        <taxon>Pseudonocardiaceae</taxon>
        <taxon>Amycolatopsis</taxon>
    </lineage>
</organism>
<keyword evidence="5" id="KW-0680">Restriction system</keyword>
<dbReference type="SUPFAM" id="SSF53335">
    <property type="entry name" value="S-adenosyl-L-methionine-dependent methyltransferases"/>
    <property type="match status" value="1"/>
</dbReference>
<dbReference type="GO" id="GO:0032259">
    <property type="term" value="P:methylation"/>
    <property type="evidence" value="ECO:0007669"/>
    <property type="project" value="UniProtKB-KW"/>
</dbReference>
<dbReference type="NCBIfam" id="TIGR00675">
    <property type="entry name" value="dcm"/>
    <property type="match status" value="1"/>
</dbReference>
<dbReference type="InterPro" id="IPR029063">
    <property type="entry name" value="SAM-dependent_MTases_sf"/>
</dbReference>
<keyword evidence="2 6" id="KW-0489">Methyltransferase</keyword>
<evidence type="ECO:0000313" key="9">
    <source>
        <dbReference type="Proteomes" id="UP001440984"/>
    </source>
</evidence>
<keyword evidence="4 6" id="KW-0949">S-adenosyl-L-methionine</keyword>
<evidence type="ECO:0000256" key="7">
    <source>
        <dbReference type="RuleBase" id="RU000416"/>
    </source>
</evidence>
<proteinExistence type="inferred from homology"/>
<evidence type="ECO:0000256" key="3">
    <source>
        <dbReference type="ARBA" id="ARBA00022679"/>
    </source>
</evidence>
<feature type="active site" evidence="6">
    <location>
        <position position="91"/>
    </location>
</feature>
<name>A0ABV0LAT0_9PSEU</name>
<dbReference type="EC" id="2.1.1.37" evidence="1"/>
<comment type="caution">
    <text evidence="8">The sequence shown here is derived from an EMBL/GenBank/DDBJ whole genome shotgun (WGS) entry which is preliminary data.</text>
</comment>
<dbReference type="PANTHER" id="PTHR46098:SF1">
    <property type="entry name" value="TRNA (CYTOSINE(38)-C(5))-METHYLTRANSFERASE"/>
    <property type="match status" value="1"/>
</dbReference>
<dbReference type="InterPro" id="IPR001525">
    <property type="entry name" value="C5_MeTfrase"/>
</dbReference>